<dbReference type="InterPro" id="IPR038217">
    <property type="entry name" value="MRG_C_sf"/>
</dbReference>
<dbReference type="GO" id="GO:0006310">
    <property type="term" value="P:DNA recombination"/>
    <property type="evidence" value="ECO:0007669"/>
    <property type="project" value="UniProtKB-KW"/>
</dbReference>
<feature type="compositionally biased region" description="Polar residues" evidence="11">
    <location>
        <begin position="171"/>
        <end position="185"/>
    </location>
</feature>
<keyword evidence="2" id="KW-0227">DNA damage</keyword>
<dbReference type="GO" id="GO:0006281">
    <property type="term" value="P:DNA repair"/>
    <property type="evidence" value="ECO:0007669"/>
    <property type="project" value="UniProtKB-KW"/>
</dbReference>
<reference evidence="13" key="1">
    <citation type="submission" date="2022-07" db="EMBL/GenBank/DDBJ databases">
        <authorList>
            <person name="Trinca V."/>
            <person name="Uliana J.V.C."/>
            <person name="Torres T.T."/>
            <person name="Ward R.J."/>
            <person name="Monesi N."/>
        </authorList>
    </citation>
    <scope>NUCLEOTIDE SEQUENCE</scope>
    <source>
        <strain evidence="13">HSMRA1968</strain>
        <tissue evidence="13">Whole embryos</tissue>
    </source>
</reference>
<dbReference type="Proteomes" id="UP001151699">
    <property type="component" value="Chromosome C"/>
</dbReference>
<dbReference type="EMBL" id="WJQU01000004">
    <property type="protein sequence ID" value="KAJ6634653.1"/>
    <property type="molecule type" value="Genomic_DNA"/>
</dbReference>
<evidence type="ECO:0000256" key="1">
    <source>
        <dbReference type="ARBA" id="ARBA00004123"/>
    </source>
</evidence>
<gene>
    <name evidence="13" type="ORF">Bhyg_13229</name>
</gene>
<evidence type="ECO:0000256" key="4">
    <source>
        <dbReference type="ARBA" id="ARBA00022990"/>
    </source>
</evidence>
<evidence type="ECO:0000256" key="11">
    <source>
        <dbReference type="SAM" id="MobiDB-lite"/>
    </source>
</evidence>
<evidence type="ECO:0000256" key="5">
    <source>
        <dbReference type="ARBA" id="ARBA00023015"/>
    </source>
</evidence>
<dbReference type="PANTHER" id="PTHR10880:SF48">
    <property type="entry name" value="MORTALITY FACTOR 4 LIKE 2"/>
    <property type="match status" value="1"/>
</dbReference>
<dbReference type="AlphaFoldDB" id="A0A9Q0MME8"/>
<dbReference type="SUPFAM" id="SSF54160">
    <property type="entry name" value="Chromo domain-like"/>
    <property type="match status" value="1"/>
</dbReference>
<dbReference type="InterPro" id="IPR000953">
    <property type="entry name" value="Chromo/chromo_shadow_dom"/>
</dbReference>
<dbReference type="Pfam" id="PF22732">
    <property type="entry name" value="MSL3_chromo-like"/>
    <property type="match status" value="1"/>
</dbReference>
<dbReference type="PROSITE" id="PS51640">
    <property type="entry name" value="MRG"/>
    <property type="match status" value="2"/>
</dbReference>
<evidence type="ECO:0000256" key="2">
    <source>
        <dbReference type="ARBA" id="ARBA00022763"/>
    </source>
</evidence>
<keyword evidence="8" id="KW-0234">DNA repair</keyword>
<evidence type="ECO:0000256" key="7">
    <source>
        <dbReference type="ARBA" id="ARBA00023172"/>
    </source>
</evidence>
<dbReference type="Pfam" id="PF05712">
    <property type="entry name" value="MRG"/>
    <property type="match status" value="2"/>
</dbReference>
<dbReference type="InterPro" id="IPR016197">
    <property type="entry name" value="Chromo-like_dom_sf"/>
</dbReference>
<dbReference type="Gene3D" id="2.30.30.140">
    <property type="match status" value="1"/>
</dbReference>
<dbReference type="FunFam" id="2.30.30.140:FF:000024">
    <property type="entry name" value="Mortality factor 4-like protein 1"/>
    <property type="match status" value="1"/>
</dbReference>
<sequence>MTTMPKPKFSDGERVLCFHGPLIYEAKALKNSLTKDKQVKYLIHYLGWNKNWDEWVPEDRVLKYNDANVQKQKEVHKQHQTASTSAKNKKGANVNIATQKVKRPKATSARGSKVKKTDEDDTKSRAVTPSLDGDAQVQIENSPSTSISAMSTTLSNEEHDEAKKIKRRQSSVHATTDNQIDPQSQSLDEQKLLLSQIKPPKLEVKLIIPEELKRWLIDDSDAVNRQQKLHAIPAEKSVQEICAEYREFKDQKEQSETIGRITSGLVEYFDVLLGGQLLYKFERHQYADILDQYPGEPMSKLYGSFHLLRLFVRLGTLLTYNSLDDVTLASMMEHVHDFLNYLVENSGTLFTSVKGKKVDTISSSSKDSSSRDSTPSKELIKESSPQVPNASSTPNPSTTTSSRSRSTKQVSSTRASTPLPTESASVTDPPKKKRGRIDTAVESEEQSLSKVEIKIKIPDDLKPWLVDDWHSINREHKLMIIPAKITVQDIINGYISHKKSSKTTNQTKEVALTDVSYSLIEYFDVTLSSKLLYKFERVQYDELVVQHPDVPMSKLYGAFHLLRLFVQLGSMLAFTGLDEKAMQLSLGHLQDFLKYLVKNSSALFSMDQYVNSTVDYQQKAN</sequence>
<evidence type="ECO:0000313" key="13">
    <source>
        <dbReference type="EMBL" id="KAJ6634653.1"/>
    </source>
</evidence>
<evidence type="ECO:0000259" key="12">
    <source>
        <dbReference type="SMART" id="SM00298"/>
    </source>
</evidence>
<feature type="compositionally biased region" description="Basic and acidic residues" evidence="11">
    <location>
        <begin position="368"/>
        <end position="381"/>
    </location>
</feature>
<comment type="caution">
    <text evidence="13">The sequence shown here is derived from an EMBL/GenBank/DDBJ whole genome shotgun (WGS) entry which is preliminary data.</text>
</comment>
<dbReference type="SMART" id="SM00298">
    <property type="entry name" value="CHROMO"/>
    <property type="match status" value="1"/>
</dbReference>
<dbReference type="FunFam" id="1.10.274.30:FF:000001">
    <property type="entry name" value="Mortality factor 4-like protein 1"/>
    <property type="match status" value="1"/>
</dbReference>
<protein>
    <recommendedName>
        <fullName evidence="10">Mortality factor 4-like protein 1</fullName>
    </recommendedName>
</protein>
<keyword evidence="6" id="KW-0804">Transcription</keyword>
<evidence type="ECO:0000256" key="3">
    <source>
        <dbReference type="ARBA" id="ARBA00022853"/>
    </source>
</evidence>
<feature type="domain" description="Chromo" evidence="12">
    <location>
        <begin position="8"/>
        <end position="77"/>
    </location>
</feature>
<accession>A0A9Q0MME8</accession>
<keyword evidence="5" id="KW-0805">Transcription regulation</keyword>
<keyword evidence="3" id="KW-0156">Chromatin regulator</keyword>
<dbReference type="InterPro" id="IPR053820">
    <property type="entry name" value="MSL3_chromo-like"/>
</dbReference>
<dbReference type="OrthoDB" id="124855at2759"/>
<dbReference type="GO" id="GO:0005634">
    <property type="term" value="C:nucleus"/>
    <property type="evidence" value="ECO:0007669"/>
    <property type="project" value="UniProtKB-SubCell"/>
</dbReference>
<keyword evidence="4" id="KW-0007">Acetylation</keyword>
<keyword evidence="9" id="KW-0539">Nucleus</keyword>
<dbReference type="PANTHER" id="PTHR10880">
    <property type="entry name" value="MORTALITY FACTOR 4-LIKE PROTEIN"/>
    <property type="match status" value="1"/>
</dbReference>
<proteinExistence type="predicted"/>
<dbReference type="CDD" id="cd18983">
    <property type="entry name" value="CBD_MSL3_like"/>
    <property type="match status" value="1"/>
</dbReference>
<feature type="compositionally biased region" description="Low complexity" evidence="11">
    <location>
        <begin position="391"/>
        <end position="414"/>
    </location>
</feature>
<evidence type="ECO:0000313" key="14">
    <source>
        <dbReference type="Proteomes" id="UP001151699"/>
    </source>
</evidence>
<dbReference type="GO" id="GO:0006325">
    <property type="term" value="P:chromatin organization"/>
    <property type="evidence" value="ECO:0007669"/>
    <property type="project" value="UniProtKB-KW"/>
</dbReference>
<organism evidence="13 14">
    <name type="scientific">Pseudolycoriella hygida</name>
    <dbReference type="NCBI Taxonomy" id="35572"/>
    <lineage>
        <taxon>Eukaryota</taxon>
        <taxon>Metazoa</taxon>
        <taxon>Ecdysozoa</taxon>
        <taxon>Arthropoda</taxon>
        <taxon>Hexapoda</taxon>
        <taxon>Insecta</taxon>
        <taxon>Pterygota</taxon>
        <taxon>Neoptera</taxon>
        <taxon>Endopterygota</taxon>
        <taxon>Diptera</taxon>
        <taxon>Nematocera</taxon>
        <taxon>Sciaroidea</taxon>
        <taxon>Sciaridae</taxon>
        <taxon>Pseudolycoriella</taxon>
    </lineage>
</organism>
<dbReference type="InterPro" id="IPR008676">
    <property type="entry name" value="MRG"/>
</dbReference>
<dbReference type="GO" id="GO:0035267">
    <property type="term" value="C:NuA4 histone acetyltransferase complex"/>
    <property type="evidence" value="ECO:0007669"/>
    <property type="project" value="TreeGrafter"/>
</dbReference>
<feature type="compositionally biased region" description="Basic and acidic residues" evidence="11">
    <location>
        <begin position="115"/>
        <end position="124"/>
    </location>
</feature>
<feature type="region of interest" description="Disordered" evidence="11">
    <location>
        <begin position="72"/>
        <end position="185"/>
    </location>
</feature>
<evidence type="ECO:0000256" key="6">
    <source>
        <dbReference type="ARBA" id="ARBA00023163"/>
    </source>
</evidence>
<keyword evidence="7" id="KW-0233">DNA recombination</keyword>
<feature type="region of interest" description="Disordered" evidence="11">
    <location>
        <begin position="360"/>
        <end position="443"/>
    </location>
</feature>
<evidence type="ECO:0000256" key="10">
    <source>
        <dbReference type="ARBA" id="ARBA00071326"/>
    </source>
</evidence>
<feature type="compositionally biased region" description="Polar residues" evidence="11">
    <location>
        <begin position="138"/>
        <end position="155"/>
    </location>
</feature>
<comment type="subcellular location">
    <subcellularLocation>
        <location evidence="1">Nucleus</location>
    </subcellularLocation>
</comment>
<evidence type="ECO:0000256" key="9">
    <source>
        <dbReference type="ARBA" id="ARBA00023242"/>
    </source>
</evidence>
<feature type="compositionally biased region" description="Polar residues" evidence="11">
    <location>
        <begin position="415"/>
        <end position="426"/>
    </location>
</feature>
<name>A0A9Q0MME8_9DIPT</name>
<dbReference type="InterPro" id="IPR026541">
    <property type="entry name" value="MRG_dom"/>
</dbReference>
<dbReference type="Gene3D" id="1.10.274.30">
    <property type="entry name" value="MRG domain"/>
    <property type="match status" value="2"/>
</dbReference>
<keyword evidence="14" id="KW-1185">Reference proteome</keyword>
<dbReference type="GO" id="GO:0006355">
    <property type="term" value="P:regulation of DNA-templated transcription"/>
    <property type="evidence" value="ECO:0007669"/>
    <property type="project" value="InterPro"/>
</dbReference>
<evidence type="ECO:0000256" key="8">
    <source>
        <dbReference type="ARBA" id="ARBA00023204"/>
    </source>
</evidence>